<dbReference type="GO" id="GO:0004416">
    <property type="term" value="F:hydroxyacylglutathione hydrolase activity"/>
    <property type="evidence" value="ECO:0007669"/>
    <property type="project" value="UniProtKB-UniRule"/>
</dbReference>
<evidence type="ECO:0000313" key="10">
    <source>
        <dbReference type="Proteomes" id="UP001142610"/>
    </source>
</evidence>
<feature type="domain" description="Metallo-beta-lactamase" evidence="8">
    <location>
        <begin position="17"/>
        <end position="174"/>
    </location>
</feature>
<comment type="subunit">
    <text evidence="7">Monomer.</text>
</comment>
<feature type="binding site" evidence="7">
    <location>
        <position position="60"/>
    </location>
    <ligand>
        <name>Zn(2+)</name>
        <dbReference type="ChEBI" id="CHEBI:29105"/>
        <label>1</label>
    </ligand>
</feature>
<dbReference type="Gene3D" id="3.60.15.10">
    <property type="entry name" value="Ribonuclease Z/Hydroxyacylglutathione hydrolase-like"/>
    <property type="match status" value="1"/>
</dbReference>
<dbReference type="EMBL" id="JANIBC010000008">
    <property type="protein sequence ID" value="MCQ8185850.1"/>
    <property type="molecule type" value="Genomic_DNA"/>
</dbReference>
<dbReference type="PANTHER" id="PTHR43705">
    <property type="entry name" value="HYDROXYACYLGLUTATHIONE HYDROLASE"/>
    <property type="match status" value="1"/>
</dbReference>
<gene>
    <name evidence="7 9" type="primary">gloB</name>
    <name evidence="9" type="ORF">NOG11_10645</name>
</gene>
<feature type="binding site" evidence="7">
    <location>
        <position position="64"/>
    </location>
    <ligand>
        <name>Zn(2+)</name>
        <dbReference type="ChEBI" id="CHEBI:29105"/>
        <label>2</label>
    </ligand>
</feature>
<dbReference type="PANTHER" id="PTHR43705:SF1">
    <property type="entry name" value="HYDROXYACYLGLUTATHIONE HYDROLASE GLOB"/>
    <property type="match status" value="1"/>
</dbReference>
<dbReference type="CDD" id="cd07723">
    <property type="entry name" value="hydroxyacylglutathione_hydrolase_MBL-fold"/>
    <property type="match status" value="1"/>
</dbReference>
<dbReference type="InterPro" id="IPR032282">
    <property type="entry name" value="HAGH_C"/>
</dbReference>
<dbReference type="NCBIfam" id="TIGR03413">
    <property type="entry name" value="GSH_gloB"/>
    <property type="match status" value="1"/>
</dbReference>
<dbReference type="RefSeq" id="WP_256619741.1">
    <property type="nucleotide sequence ID" value="NZ_JANIBC010000008.1"/>
</dbReference>
<organism evidence="9 10">
    <name type="scientific">Parvularcula maris</name>
    <dbReference type="NCBI Taxonomy" id="2965077"/>
    <lineage>
        <taxon>Bacteria</taxon>
        <taxon>Pseudomonadati</taxon>
        <taxon>Pseudomonadota</taxon>
        <taxon>Alphaproteobacteria</taxon>
        <taxon>Parvularculales</taxon>
        <taxon>Parvularculaceae</taxon>
        <taxon>Parvularcula</taxon>
    </lineage>
</organism>
<dbReference type="EC" id="3.1.2.6" evidence="7"/>
<dbReference type="SMART" id="SM00849">
    <property type="entry name" value="Lactamase_B"/>
    <property type="match status" value="1"/>
</dbReference>
<dbReference type="Pfam" id="PF00753">
    <property type="entry name" value="Lactamase_B"/>
    <property type="match status" value="1"/>
</dbReference>
<feature type="binding site" evidence="7">
    <location>
        <position position="136"/>
    </location>
    <ligand>
        <name>Zn(2+)</name>
        <dbReference type="ChEBI" id="CHEBI:29105"/>
        <label>2</label>
    </ligand>
</feature>
<evidence type="ECO:0000256" key="1">
    <source>
        <dbReference type="ARBA" id="ARBA00001623"/>
    </source>
</evidence>
<reference evidence="9" key="1">
    <citation type="submission" date="2022-07" db="EMBL/GenBank/DDBJ databases">
        <title>Parvularcula maris sp. nov., an algicidal bacterium isolated from seawater.</title>
        <authorList>
            <person name="Li F."/>
        </authorList>
    </citation>
    <scope>NUCLEOTIDE SEQUENCE</scope>
    <source>
        <strain evidence="9">BGMRC 0090</strain>
    </source>
</reference>
<evidence type="ECO:0000256" key="3">
    <source>
        <dbReference type="ARBA" id="ARBA00006759"/>
    </source>
</evidence>
<name>A0A9X2RIB2_9PROT</name>
<keyword evidence="5 7" id="KW-0378">Hydrolase</keyword>
<evidence type="ECO:0000259" key="8">
    <source>
        <dbReference type="SMART" id="SM00849"/>
    </source>
</evidence>
<feature type="binding site" evidence="7">
    <location>
        <position position="136"/>
    </location>
    <ligand>
        <name>Zn(2+)</name>
        <dbReference type="ChEBI" id="CHEBI:29105"/>
        <label>1</label>
    </ligand>
</feature>
<sequence>MHELGPIDVHQFPCLADNYGFLVRDRESGEVAAIDTPDAARITEEAEKLGWRITHIFNTHWHPDHAGGNEAVKDRWGAEIFAPEEGGKIAVKDRIVRGGDRVILGETAFEVIAVPGHTLGHIAYHVPEAGAAFVGDTVFSMGCGRMFEGDRETFWSSLQKLKALPPETVLFCAHEYTLANAAFALSVDPSNEALVERQAAAKAERERGEPTVPVRLADELSVNPFLRADDQGLAASIGLEGASPAEVFGELRRRKDAF</sequence>
<evidence type="ECO:0000256" key="5">
    <source>
        <dbReference type="ARBA" id="ARBA00022801"/>
    </source>
</evidence>
<evidence type="ECO:0000313" key="9">
    <source>
        <dbReference type="EMBL" id="MCQ8185850.1"/>
    </source>
</evidence>
<dbReference type="PIRSF" id="PIRSF005457">
    <property type="entry name" value="Glx"/>
    <property type="match status" value="1"/>
</dbReference>
<evidence type="ECO:0000256" key="2">
    <source>
        <dbReference type="ARBA" id="ARBA00004963"/>
    </source>
</evidence>
<dbReference type="AlphaFoldDB" id="A0A9X2RIB2"/>
<feature type="binding site" evidence="7">
    <location>
        <position position="174"/>
    </location>
    <ligand>
        <name>Zn(2+)</name>
        <dbReference type="ChEBI" id="CHEBI:29105"/>
        <label>2</label>
    </ligand>
</feature>
<feature type="binding site" evidence="7">
    <location>
        <position position="65"/>
    </location>
    <ligand>
        <name>Zn(2+)</name>
        <dbReference type="ChEBI" id="CHEBI:29105"/>
        <label>2</label>
    </ligand>
</feature>
<dbReference type="GO" id="GO:0019243">
    <property type="term" value="P:methylglyoxal catabolic process to D-lactate via S-lactoyl-glutathione"/>
    <property type="evidence" value="ECO:0007669"/>
    <property type="project" value="UniProtKB-UniRule"/>
</dbReference>
<keyword evidence="4 7" id="KW-0479">Metal-binding</keyword>
<dbReference type="InterPro" id="IPR050110">
    <property type="entry name" value="Glyoxalase_II_hydrolase"/>
</dbReference>
<dbReference type="InterPro" id="IPR017782">
    <property type="entry name" value="Hydroxyacylglutathione_Hdrlase"/>
</dbReference>
<comment type="similarity">
    <text evidence="3 7">Belongs to the metallo-beta-lactamase superfamily. Glyoxalase II family.</text>
</comment>
<dbReference type="Pfam" id="PF16123">
    <property type="entry name" value="HAGH_C"/>
    <property type="match status" value="1"/>
</dbReference>
<evidence type="ECO:0000256" key="7">
    <source>
        <dbReference type="HAMAP-Rule" id="MF_01374"/>
    </source>
</evidence>
<dbReference type="GO" id="GO:0046872">
    <property type="term" value="F:metal ion binding"/>
    <property type="evidence" value="ECO:0007669"/>
    <property type="project" value="UniProtKB-KW"/>
</dbReference>
<dbReference type="InterPro" id="IPR035680">
    <property type="entry name" value="Clx_II_MBL"/>
</dbReference>
<dbReference type="SUPFAM" id="SSF56281">
    <property type="entry name" value="Metallo-hydrolase/oxidoreductase"/>
    <property type="match status" value="1"/>
</dbReference>
<dbReference type="InterPro" id="IPR001279">
    <property type="entry name" value="Metallo-B-lactamas"/>
</dbReference>
<accession>A0A9X2RIB2</accession>
<dbReference type="Proteomes" id="UP001142610">
    <property type="component" value="Unassembled WGS sequence"/>
</dbReference>
<evidence type="ECO:0000256" key="4">
    <source>
        <dbReference type="ARBA" id="ARBA00022723"/>
    </source>
</evidence>
<protein>
    <recommendedName>
        <fullName evidence="7">Hydroxyacylglutathione hydrolase</fullName>
        <ecNumber evidence="7">3.1.2.6</ecNumber>
    </recommendedName>
    <alternativeName>
        <fullName evidence="7">Glyoxalase II</fullName>
        <shortName evidence="7">Glx II</shortName>
    </alternativeName>
</protein>
<evidence type="ECO:0000256" key="6">
    <source>
        <dbReference type="ARBA" id="ARBA00022833"/>
    </source>
</evidence>
<comment type="caution">
    <text evidence="9">The sequence shown here is derived from an EMBL/GenBank/DDBJ whole genome shotgun (WGS) entry which is preliminary data.</text>
</comment>
<dbReference type="HAMAP" id="MF_01374">
    <property type="entry name" value="Glyoxalase_2"/>
    <property type="match status" value="1"/>
</dbReference>
<comment type="catalytic activity">
    <reaction evidence="1 7">
        <text>an S-(2-hydroxyacyl)glutathione + H2O = a 2-hydroxy carboxylate + glutathione + H(+)</text>
        <dbReference type="Rhea" id="RHEA:21864"/>
        <dbReference type="ChEBI" id="CHEBI:15377"/>
        <dbReference type="ChEBI" id="CHEBI:15378"/>
        <dbReference type="ChEBI" id="CHEBI:57925"/>
        <dbReference type="ChEBI" id="CHEBI:58896"/>
        <dbReference type="ChEBI" id="CHEBI:71261"/>
        <dbReference type="EC" id="3.1.2.6"/>
    </reaction>
</comment>
<comment type="pathway">
    <text evidence="2 7">Secondary metabolite metabolism; methylglyoxal degradation; (R)-lactate from methylglyoxal: step 2/2.</text>
</comment>
<keyword evidence="10" id="KW-1185">Reference proteome</keyword>
<keyword evidence="6 7" id="KW-0862">Zinc</keyword>
<comment type="function">
    <text evidence="7">Thiolesterase that catalyzes the hydrolysis of S-D-lactoyl-glutathione to form glutathione and D-lactic acid.</text>
</comment>
<proteinExistence type="inferred from homology"/>
<feature type="binding site" evidence="7">
    <location>
        <position position="62"/>
    </location>
    <ligand>
        <name>Zn(2+)</name>
        <dbReference type="ChEBI" id="CHEBI:29105"/>
        <label>1</label>
    </ligand>
</feature>
<feature type="binding site" evidence="7">
    <location>
        <position position="117"/>
    </location>
    <ligand>
        <name>Zn(2+)</name>
        <dbReference type="ChEBI" id="CHEBI:29105"/>
        <label>1</label>
    </ligand>
</feature>
<comment type="cofactor">
    <cofactor evidence="7">
        <name>Zn(2+)</name>
        <dbReference type="ChEBI" id="CHEBI:29105"/>
    </cofactor>
    <text evidence="7">Binds 2 Zn(2+) ions per subunit.</text>
</comment>
<dbReference type="InterPro" id="IPR036866">
    <property type="entry name" value="RibonucZ/Hydroxyglut_hydro"/>
</dbReference>